<name>M7Z5U1_TRIUA</name>
<proteinExistence type="inferred from homology"/>
<dbReference type="PROSITE" id="PS50097">
    <property type="entry name" value="BTB"/>
    <property type="match status" value="1"/>
</dbReference>
<dbReference type="InterPro" id="IPR011333">
    <property type="entry name" value="SKP1/BTB/POZ_sf"/>
</dbReference>
<dbReference type="eggNOG" id="KOG1987">
    <property type="taxonomic scope" value="Eukaryota"/>
</dbReference>
<dbReference type="InterPro" id="IPR002083">
    <property type="entry name" value="MATH/TRAF_dom"/>
</dbReference>
<dbReference type="Gene3D" id="2.60.210.10">
    <property type="entry name" value="Apoptosis, Tumor Necrosis Factor Receptor Associated Protein 2, Chain A"/>
    <property type="match status" value="1"/>
</dbReference>
<dbReference type="SUPFAM" id="SSF54695">
    <property type="entry name" value="POZ domain"/>
    <property type="match status" value="1"/>
</dbReference>
<protein>
    <submittedName>
        <fullName evidence="3">BTB/POZ and MATH domain-containing protein 2</fullName>
    </submittedName>
</protein>
<dbReference type="STRING" id="4572.M7Z5U1"/>
<dbReference type="SUPFAM" id="SSF49599">
    <property type="entry name" value="TRAF domain-like"/>
    <property type="match status" value="1"/>
</dbReference>
<dbReference type="EMBL" id="KD176844">
    <property type="protein sequence ID" value="EMS54916.1"/>
    <property type="molecule type" value="Genomic_DNA"/>
</dbReference>
<dbReference type="PANTHER" id="PTHR26379">
    <property type="entry name" value="BTB/POZ AND MATH DOMAIN-CONTAINING PROTEIN 1"/>
    <property type="match status" value="1"/>
</dbReference>
<evidence type="ECO:0000256" key="2">
    <source>
        <dbReference type="ARBA" id="ARBA00010846"/>
    </source>
</evidence>
<dbReference type="GO" id="GO:0016567">
    <property type="term" value="P:protein ubiquitination"/>
    <property type="evidence" value="ECO:0007669"/>
    <property type="project" value="InterPro"/>
</dbReference>
<dbReference type="PANTHER" id="PTHR26379:SF438">
    <property type="entry name" value="OS08G0128700 PROTEIN"/>
    <property type="match status" value="1"/>
</dbReference>
<comment type="pathway">
    <text evidence="1">Protein modification; protein ubiquitination.</text>
</comment>
<dbReference type="InterPro" id="IPR008974">
    <property type="entry name" value="TRAF-like"/>
</dbReference>
<dbReference type="InterPro" id="IPR056423">
    <property type="entry name" value="BACK_BPM_SPOP"/>
</dbReference>
<evidence type="ECO:0000313" key="3">
    <source>
        <dbReference type="EMBL" id="EMS54916.1"/>
    </source>
</evidence>
<evidence type="ECO:0000256" key="1">
    <source>
        <dbReference type="ARBA" id="ARBA00004906"/>
    </source>
</evidence>
<accession>M7Z5U1</accession>
<dbReference type="Gene3D" id="1.25.40.420">
    <property type="match status" value="1"/>
</dbReference>
<dbReference type="Pfam" id="PF00651">
    <property type="entry name" value="BTB"/>
    <property type="match status" value="1"/>
</dbReference>
<dbReference type="OMA" id="YKRENQD"/>
<dbReference type="CDD" id="cd00121">
    <property type="entry name" value="MATH"/>
    <property type="match status" value="1"/>
</dbReference>
<reference evidence="3" key="1">
    <citation type="journal article" date="2013" name="Nature">
        <title>Draft genome of the wheat A-genome progenitor Triticum urartu.</title>
        <authorList>
            <person name="Ling H.Q."/>
            <person name="Zhao S."/>
            <person name="Liu D."/>
            <person name="Wang J."/>
            <person name="Sun H."/>
            <person name="Zhang C."/>
            <person name="Fan H."/>
            <person name="Li D."/>
            <person name="Dong L."/>
            <person name="Tao Y."/>
            <person name="Gao C."/>
            <person name="Wu H."/>
            <person name="Li Y."/>
            <person name="Cui Y."/>
            <person name="Guo X."/>
            <person name="Zheng S."/>
            <person name="Wang B."/>
            <person name="Yu K."/>
            <person name="Liang Q."/>
            <person name="Yang W."/>
            <person name="Lou X."/>
            <person name="Chen J."/>
            <person name="Feng M."/>
            <person name="Jian J."/>
            <person name="Zhang X."/>
            <person name="Luo G."/>
            <person name="Jiang Y."/>
            <person name="Liu J."/>
            <person name="Wang Z."/>
            <person name="Sha Y."/>
            <person name="Zhang B."/>
            <person name="Wu H."/>
            <person name="Tang D."/>
            <person name="Shen Q."/>
            <person name="Xue P."/>
            <person name="Zou S."/>
            <person name="Wang X."/>
            <person name="Liu X."/>
            <person name="Wang F."/>
            <person name="Yang Y."/>
            <person name="An X."/>
            <person name="Dong Z."/>
            <person name="Zhang K."/>
            <person name="Zhang X."/>
            <person name="Luo M.C."/>
            <person name="Dvorak J."/>
            <person name="Tong Y."/>
            <person name="Wang J."/>
            <person name="Yang H."/>
            <person name="Li Z."/>
            <person name="Wang D."/>
            <person name="Zhang A."/>
            <person name="Wang J."/>
        </authorList>
    </citation>
    <scope>NUCLEOTIDE SEQUENCE</scope>
</reference>
<dbReference type="InterPro" id="IPR000210">
    <property type="entry name" value="BTB/POZ_dom"/>
</dbReference>
<dbReference type="Pfam" id="PF24570">
    <property type="entry name" value="BACK_BPM_SPOP"/>
    <property type="match status" value="1"/>
</dbReference>
<dbReference type="AlphaFoldDB" id="M7Z5U1"/>
<dbReference type="SMART" id="SM00225">
    <property type="entry name" value="BTB"/>
    <property type="match status" value="1"/>
</dbReference>
<comment type="similarity">
    <text evidence="2">Belongs to the Tdpoz family.</text>
</comment>
<dbReference type="Gene3D" id="3.30.710.10">
    <property type="entry name" value="Potassium Channel Kv1.1, Chain A"/>
    <property type="match status" value="1"/>
</dbReference>
<organism evidence="3">
    <name type="scientific">Triticum urartu</name>
    <name type="common">Red wild einkorn</name>
    <name type="synonym">Crithodium urartu</name>
    <dbReference type="NCBI Taxonomy" id="4572"/>
    <lineage>
        <taxon>Eukaryota</taxon>
        <taxon>Viridiplantae</taxon>
        <taxon>Streptophyta</taxon>
        <taxon>Embryophyta</taxon>
        <taxon>Tracheophyta</taxon>
        <taxon>Spermatophyta</taxon>
        <taxon>Magnoliopsida</taxon>
        <taxon>Liliopsida</taxon>
        <taxon>Poales</taxon>
        <taxon>Poaceae</taxon>
        <taxon>BOP clade</taxon>
        <taxon>Pooideae</taxon>
        <taxon>Triticodae</taxon>
        <taxon>Triticeae</taxon>
        <taxon>Triticinae</taxon>
        <taxon>Triticum</taxon>
    </lineage>
</organism>
<gene>
    <name evidence="3" type="ORF">TRIUR3_21109</name>
</gene>
<dbReference type="InterPro" id="IPR045005">
    <property type="entry name" value="BPM1-6"/>
</dbReference>
<sequence length="323" mass="36248">MEACKTVSACTAGAAQGTHVFDILGYSKLRGMGDEPESFILSGIFTVGDHDWAIRFYPDGFQKESEVHKTEPRIFNSDDTTKFAPQTSQFKRRSDIEGSAYLRDDHLKIECIITVFEKPHVTDTKLGLRKIDMPPSDMTEHVGRLLEEKEGFDVSFSVGGETIEAHRLVLAMRSPVLKAELYGPMREAKLRQCITIKDMQHAVFRALLHFIYTDSLPGGEDEDTEMAQLLLMAADRYAMERLKLVCQSILCKDLNVDTVATTLALADQHNCDELKDACLEFIEISDTNAMDAVVATQGFKDLKVTCPSLIVDALEKRRKFRKA</sequence>